<keyword evidence="2" id="KW-1185">Reference proteome</keyword>
<comment type="caution">
    <text evidence="1">The sequence shown here is derived from an EMBL/GenBank/DDBJ whole genome shotgun (WGS) entry which is preliminary data.</text>
</comment>
<evidence type="ECO:0008006" key="3">
    <source>
        <dbReference type="Google" id="ProtNLM"/>
    </source>
</evidence>
<organism evidence="1 2">
    <name type="scientific">Paracerasibacillus soli</name>
    <dbReference type="NCBI Taxonomy" id="480284"/>
    <lineage>
        <taxon>Bacteria</taxon>
        <taxon>Bacillati</taxon>
        <taxon>Bacillota</taxon>
        <taxon>Bacilli</taxon>
        <taxon>Bacillales</taxon>
        <taxon>Bacillaceae</taxon>
        <taxon>Paracerasibacillus</taxon>
    </lineage>
</organism>
<proteinExistence type="predicted"/>
<evidence type="ECO:0000313" key="2">
    <source>
        <dbReference type="Proteomes" id="UP001275315"/>
    </source>
</evidence>
<sequence>MLAKHAYFKIEREVTSIEQRQIEHHREICLYTNRVETKHRQFSIEEIRDMSYRMSSKNSGLLYLHTIQGVFSYYVKTPPKQFVEAFQQHVKSMIR</sequence>
<protein>
    <recommendedName>
        <fullName evidence="3">YcxB family protein</fullName>
    </recommendedName>
</protein>
<gene>
    <name evidence="1" type="ORF">RWD45_15355</name>
</gene>
<accession>A0ABU5CTL6</accession>
<dbReference type="RefSeq" id="WP_320380488.1">
    <property type="nucleotide sequence ID" value="NZ_JAWDIQ010000002.1"/>
</dbReference>
<evidence type="ECO:0000313" key="1">
    <source>
        <dbReference type="EMBL" id="MDY0409693.1"/>
    </source>
</evidence>
<dbReference type="EMBL" id="JAWDIQ010000002">
    <property type="protein sequence ID" value="MDY0409693.1"/>
    <property type="molecule type" value="Genomic_DNA"/>
</dbReference>
<dbReference type="Proteomes" id="UP001275315">
    <property type="component" value="Unassembled WGS sequence"/>
</dbReference>
<reference evidence="1 2" key="1">
    <citation type="submission" date="2023-10" db="EMBL/GenBank/DDBJ databases">
        <title>Virgibacillus soli CC-YMP-6 genome.</title>
        <authorList>
            <person name="Miliotis G."/>
            <person name="Sengupta P."/>
            <person name="Hameed A."/>
            <person name="Chuvochina M."/>
            <person name="Mcdonagh F."/>
            <person name="Simpson A.C."/>
            <person name="Singh N.K."/>
            <person name="Rekha P.D."/>
            <person name="Raman K."/>
            <person name="Hugenholtz P."/>
            <person name="Venkateswaran K."/>
        </authorList>
    </citation>
    <scope>NUCLEOTIDE SEQUENCE [LARGE SCALE GENOMIC DNA]</scope>
    <source>
        <strain evidence="1 2">CC-YMP-6</strain>
    </source>
</reference>
<name>A0ABU5CTL6_9BACI</name>